<protein>
    <submittedName>
        <fullName evidence="1">Uncharacterized protein</fullName>
    </submittedName>
</protein>
<dbReference type="AlphaFoldDB" id="A0A849VCF7"/>
<keyword evidence="2" id="KW-1185">Reference proteome</keyword>
<name>A0A849VCF7_9GAMM</name>
<proteinExistence type="predicted"/>
<dbReference type="EMBL" id="JABBPG010000002">
    <property type="protein sequence ID" value="NOU50243.1"/>
    <property type="molecule type" value="Genomic_DNA"/>
</dbReference>
<dbReference type="Proteomes" id="UP000586305">
    <property type="component" value="Unassembled WGS sequence"/>
</dbReference>
<evidence type="ECO:0000313" key="1">
    <source>
        <dbReference type="EMBL" id="NOU50243.1"/>
    </source>
</evidence>
<evidence type="ECO:0000313" key="2">
    <source>
        <dbReference type="Proteomes" id="UP000586305"/>
    </source>
</evidence>
<accession>A0A849VCF7</accession>
<reference evidence="1 2" key="1">
    <citation type="submission" date="2020-04" db="EMBL/GenBank/DDBJ databases">
        <title>Pseudoalteromonas caenipelagi sp. nov., isolated from a tidal flat.</title>
        <authorList>
            <person name="Park S."/>
            <person name="Yoon J.-H."/>
        </authorList>
    </citation>
    <scope>NUCLEOTIDE SEQUENCE [LARGE SCALE GENOMIC DNA]</scope>
    <source>
        <strain evidence="1 2">JBTF-M23</strain>
    </source>
</reference>
<gene>
    <name evidence="1" type="ORF">HG263_06760</name>
</gene>
<comment type="caution">
    <text evidence="1">The sequence shown here is derived from an EMBL/GenBank/DDBJ whole genome shotgun (WGS) entry which is preliminary data.</text>
</comment>
<sequence length="116" mass="13124">MPYSIEINEGFFSAKFVISNNINNARMLSTLGKYDPNGTILDSVNGNTKAAFAILLGAKLYECKRFEKVNSSVSFTSEFTKRYSDIAALYESDWKEWDAKIKKFSLLPDFVIEEVA</sequence>
<dbReference type="RefSeq" id="WP_171625310.1">
    <property type="nucleotide sequence ID" value="NZ_JABBPG010000002.1"/>
</dbReference>
<organism evidence="1 2">
    <name type="scientific">Pseudoalteromonas caenipelagi</name>
    <dbReference type="NCBI Taxonomy" id="2726988"/>
    <lineage>
        <taxon>Bacteria</taxon>
        <taxon>Pseudomonadati</taxon>
        <taxon>Pseudomonadota</taxon>
        <taxon>Gammaproteobacteria</taxon>
        <taxon>Alteromonadales</taxon>
        <taxon>Pseudoalteromonadaceae</taxon>
        <taxon>Pseudoalteromonas</taxon>
    </lineage>
</organism>